<dbReference type="EMBL" id="JANBVN010000260">
    <property type="protein sequence ID" value="KAJ9130639.1"/>
    <property type="molecule type" value="Genomic_DNA"/>
</dbReference>
<evidence type="ECO:0000256" key="1">
    <source>
        <dbReference type="ARBA" id="ARBA00023054"/>
    </source>
</evidence>
<evidence type="ECO:0000313" key="5">
    <source>
        <dbReference type="Proteomes" id="UP001174691"/>
    </source>
</evidence>
<feature type="compositionally biased region" description="Acidic residues" evidence="2">
    <location>
        <begin position="301"/>
        <end position="314"/>
    </location>
</feature>
<dbReference type="InterPro" id="IPR015158">
    <property type="entry name" value="Bud22_dom"/>
</dbReference>
<feature type="domain" description="Bud22" evidence="3">
    <location>
        <begin position="18"/>
        <end position="232"/>
    </location>
</feature>
<feature type="compositionally biased region" description="Basic and acidic residues" evidence="2">
    <location>
        <begin position="383"/>
        <end position="393"/>
    </location>
</feature>
<proteinExistence type="predicted"/>
<feature type="compositionally biased region" description="Acidic residues" evidence="2">
    <location>
        <begin position="211"/>
        <end position="225"/>
    </location>
</feature>
<protein>
    <submittedName>
        <fullName evidence="4">Bud-site selection protein</fullName>
    </submittedName>
</protein>
<dbReference type="PANTHER" id="PTHR23325:SF1">
    <property type="entry name" value="SERUM RESPONSE FACTOR-BINDING PROTEIN 1"/>
    <property type="match status" value="1"/>
</dbReference>
<name>A0AA38R6J3_9PEZI</name>
<feature type="compositionally biased region" description="Basic and acidic residues" evidence="2">
    <location>
        <begin position="463"/>
        <end position="486"/>
    </location>
</feature>
<sequence>MPKRKRTVEETAEKQLSKFHQELHHALKLAKGFERQRQAKRLKDPKATPDKKERIQKEVVVLKSLDLHQAAHAHLCASLLKIKSVAAAPNLPAELKAGPPKPEISEEERSLLHNVTSALYNRKEVKAVLEKAIPAVCGALGVEVPPKKGKGERDARKDKKEQPVDRDAPPKEEVKGERKEKKKVKDTAAEDIPDEEVEKAIAKYEALLGGSEEEDSGSEGDDEADPMQITSDEGEEDDGFGDIELESEDGDEGADGVDDESSFGGFSSDDEDPDERTGGEKVQVAESSDEEGGVKIQNDESSGDEDSEEEDDDSDHSSAISRSPSPKRASKRRKGVEDTGPTTGSTFLPSLMGGYISGSESASDVDIAPPRKNRRGQRARQAIWEKKFKEEAKHLHKQKRDQGWDPKRGAVEGTRTPWKRGIAHPFSKSKEAGGSTGAAAAAGPEAPKKPRVADNKGPLHPSWEAKKKAEEKQQNVKFEGKKIKFD</sequence>
<dbReference type="GO" id="GO:0030490">
    <property type="term" value="P:maturation of SSU-rRNA"/>
    <property type="evidence" value="ECO:0007669"/>
    <property type="project" value="TreeGrafter"/>
</dbReference>
<feature type="compositionally biased region" description="Basic and acidic residues" evidence="2">
    <location>
        <begin position="145"/>
        <end position="188"/>
    </location>
</feature>
<reference evidence="4" key="1">
    <citation type="submission" date="2022-07" db="EMBL/GenBank/DDBJ databases">
        <title>Fungi with potential for degradation of polypropylene.</title>
        <authorList>
            <person name="Gostincar C."/>
        </authorList>
    </citation>
    <scope>NUCLEOTIDE SEQUENCE</scope>
    <source>
        <strain evidence="4">EXF-13287</strain>
    </source>
</reference>
<dbReference type="InterPro" id="IPR037393">
    <property type="entry name" value="Bud22/SRFB1"/>
</dbReference>
<keyword evidence="5" id="KW-1185">Reference proteome</keyword>
<feature type="region of interest" description="Disordered" evidence="2">
    <location>
        <begin position="142"/>
        <end position="486"/>
    </location>
</feature>
<feature type="compositionally biased region" description="Basic and acidic residues" evidence="2">
    <location>
        <begin position="400"/>
        <end position="410"/>
    </location>
</feature>
<comment type="caution">
    <text evidence="4">The sequence shown here is derived from an EMBL/GenBank/DDBJ whole genome shotgun (WGS) entry which is preliminary data.</text>
</comment>
<evidence type="ECO:0000259" key="3">
    <source>
        <dbReference type="Pfam" id="PF09073"/>
    </source>
</evidence>
<dbReference type="GO" id="GO:0030686">
    <property type="term" value="C:90S preribosome"/>
    <property type="evidence" value="ECO:0007669"/>
    <property type="project" value="TreeGrafter"/>
</dbReference>
<dbReference type="PANTHER" id="PTHR23325">
    <property type="entry name" value="SERUM RESPONSE FACTOR-BINDING"/>
    <property type="match status" value="1"/>
</dbReference>
<evidence type="ECO:0000256" key="2">
    <source>
        <dbReference type="SAM" id="MobiDB-lite"/>
    </source>
</evidence>
<dbReference type="Pfam" id="PF09073">
    <property type="entry name" value="BUD22"/>
    <property type="match status" value="2"/>
</dbReference>
<dbReference type="GO" id="GO:0005634">
    <property type="term" value="C:nucleus"/>
    <property type="evidence" value="ECO:0007669"/>
    <property type="project" value="TreeGrafter"/>
</dbReference>
<gene>
    <name evidence="4" type="ORF">NKR19_g9817</name>
</gene>
<evidence type="ECO:0000313" key="4">
    <source>
        <dbReference type="EMBL" id="KAJ9130639.1"/>
    </source>
</evidence>
<dbReference type="AlphaFoldDB" id="A0AA38R6J3"/>
<feature type="domain" description="Bud22" evidence="3">
    <location>
        <begin position="233"/>
        <end position="486"/>
    </location>
</feature>
<feature type="compositionally biased region" description="Acidic residues" evidence="2">
    <location>
        <begin position="232"/>
        <end position="261"/>
    </location>
</feature>
<keyword evidence="1" id="KW-0175">Coiled coil</keyword>
<feature type="region of interest" description="Disordered" evidence="2">
    <location>
        <begin position="31"/>
        <end position="53"/>
    </location>
</feature>
<accession>A0AA38R6J3</accession>
<dbReference type="Proteomes" id="UP001174691">
    <property type="component" value="Unassembled WGS sequence"/>
</dbReference>
<organism evidence="4 5">
    <name type="scientific">Coniochaeta hoffmannii</name>
    <dbReference type="NCBI Taxonomy" id="91930"/>
    <lineage>
        <taxon>Eukaryota</taxon>
        <taxon>Fungi</taxon>
        <taxon>Dikarya</taxon>
        <taxon>Ascomycota</taxon>
        <taxon>Pezizomycotina</taxon>
        <taxon>Sordariomycetes</taxon>
        <taxon>Sordariomycetidae</taxon>
        <taxon>Coniochaetales</taxon>
        <taxon>Coniochaetaceae</taxon>
        <taxon>Coniochaeta</taxon>
    </lineage>
</organism>